<dbReference type="PANTHER" id="PTHR22656">
    <property type="entry name" value="EF-HAND CALCIUM-BINDING DOMAIN-CONTAINING PROTEIN 13"/>
    <property type="match status" value="1"/>
</dbReference>
<dbReference type="EMBL" id="AAQR03042274">
    <property type="status" value="NOT_ANNOTATED_CDS"/>
    <property type="molecule type" value="Genomic_DNA"/>
</dbReference>
<evidence type="ECO:0000313" key="5">
    <source>
        <dbReference type="Proteomes" id="UP000005225"/>
    </source>
</evidence>
<protein>
    <submittedName>
        <fullName evidence="4">EF-hand calcium binding domain 13</fullName>
    </submittedName>
</protein>
<keyword evidence="1" id="KW-0677">Repeat</keyword>
<dbReference type="InParanoid" id="H0WUU1"/>
<evidence type="ECO:0000256" key="3">
    <source>
        <dbReference type="SAM" id="MobiDB-lite"/>
    </source>
</evidence>
<name>H0WUU1_OTOGA</name>
<dbReference type="FunCoup" id="H0WUU1">
    <property type="interactions" value="4"/>
</dbReference>
<dbReference type="EMBL" id="AAQR03042277">
    <property type="status" value="NOT_ANNOTATED_CDS"/>
    <property type="molecule type" value="Genomic_DNA"/>
</dbReference>
<keyword evidence="5" id="KW-1185">Reference proteome</keyword>
<feature type="compositionally biased region" description="Basic and acidic residues" evidence="3">
    <location>
        <begin position="398"/>
        <end position="407"/>
    </location>
</feature>
<dbReference type="Ensembl" id="ENSOGAT00000006753.2">
    <property type="protein sequence ID" value="ENSOGAP00000006041.2"/>
    <property type="gene ID" value="ENSOGAG00000006748.2"/>
</dbReference>
<accession>H0WUU1</accession>
<dbReference type="EMBL" id="AAQR03042276">
    <property type="status" value="NOT_ANNOTATED_CDS"/>
    <property type="molecule type" value="Genomic_DNA"/>
</dbReference>
<dbReference type="EMBL" id="AAQR03042273">
    <property type="status" value="NOT_ANNOTATED_CDS"/>
    <property type="molecule type" value="Genomic_DNA"/>
</dbReference>
<dbReference type="eggNOG" id="KOG0027">
    <property type="taxonomic scope" value="Eukaryota"/>
</dbReference>
<evidence type="ECO:0000256" key="1">
    <source>
        <dbReference type="ARBA" id="ARBA00022737"/>
    </source>
</evidence>
<dbReference type="EMBL" id="AAQR03042275">
    <property type="status" value="NOT_ANNOTATED_CDS"/>
    <property type="molecule type" value="Genomic_DNA"/>
</dbReference>
<dbReference type="Proteomes" id="UP000005225">
    <property type="component" value="Unassembled WGS sequence"/>
</dbReference>
<keyword evidence="2" id="KW-0106">Calcium</keyword>
<reference evidence="4" key="3">
    <citation type="submission" date="2025-09" db="UniProtKB">
        <authorList>
            <consortium name="Ensembl"/>
        </authorList>
    </citation>
    <scope>IDENTIFICATION</scope>
</reference>
<dbReference type="EMBL" id="AAQR03042272">
    <property type="status" value="NOT_ANNOTATED_CDS"/>
    <property type="molecule type" value="Genomic_DNA"/>
</dbReference>
<feature type="region of interest" description="Disordered" evidence="3">
    <location>
        <begin position="389"/>
        <end position="410"/>
    </location>
</feature>
<dbReference type="GeneTree" id="ENSGT00390000004027"/>
<proteinExistence type="predicted"/>
<dbReference type="STRING" id="30611.ENSOGAP00000006041"/>
<dbReference type="AlphaFoldDB" id="H0WUU1"/>
<dbReference type="OMA" id="HKACKIF"/>
<reference evidence="5" key="1">
    <citation type="submission" date="2011-03" db="EMBL/GenBank/DDBJ databases">
        <title>Version 3 of the genome sequence of Otolemur garnettii (Bushbaby).</title>
        <authorList>
            <consortium name="The Broad Institute Genome Sequencing Platform"/>
            <person name="Di Palma F."/>
            <person name="Johnson J."/>
            <person name="Lander E.S."/>
            <person name="Lindblad-Toh K."/>
            <person name="Jaffe D.B."/>
            <person name="Gnerre S."/>
            <person name="MacCallum I."/>
            <person name="Przybylski D."/>
            <person name="Ribeiro F.J."/>
            <person name="Burton J.N."/>
            <person name="Walker B.J."/>
            <person name="Sharpe T."/>
            <person name="Hall G."/>
        </authorList>
    </citation>
    <scope>NUCLEOTIDE SEQUENCE [LARGE SCALE GENOMIC DNA]</scope>
</reference>
<dbReference type="HOGENOM" id="CLU_009168_0_0_1"/>
<reference evidence="4" key="2">
    <citation type="submission" date="2025-08" db="UniProtKB">
        <authorList>
            <consortium name="Ensembl"/>
        </authorList>
    </citation>
    <scope>IDENTIFICATION</scope>
</reference>
<dbReference type="Gene3D" id="1.10.238.10">
    <property type="entry name" value="EF-hand"/>
    <property type="match status" value="2"/>
</dbReference>
<organism evidence="4 5">
    <name type="scientific">Otolemur garnettii</name>
    <name type="common">Small-eared galago</name>
    <name type="synonym">Garnett's greater bushbaby</name>
    <dbReference type="NCBI Taxonomy" id="30611"/>
    <lineage>
        <taxon>Eukaryota</taxon>
        <taxon>Metazoa</taxon>
        <taxon>Chordata</taxon>
        <taxon>Craniata</taxon>
        <taxon>Vertebrata</taxon>
        <taxon>Euteleostomi</taxon>
        <taxon>Mammalia</taxon>
        <taxon>Eutheria</taxon>
        <taxon>Euarchontoglires</taxon>
        <taxon>Primates</taxon>
        <taxon>Strepsirrhini</taxon>
        <taxon>Lorisiformes</taxon>
        <taxon>Galagidae</taxon>
        <taxon>Otolemur</taxon>
    </lineage>
</organism>
<dbReference type="PANTHER" id="PTHR22656:SF1">
    <property type="entry name" value="EF-HAND CALCIUM-BINDING DOMAIN-CONTAINING PROTEIN 13"/>
    <property type="match status" value="1"/>
</dbReference>
<evidence type="ECO:0000313" key="4">
    <source>
        <dbReference type="Ensembl" id="ENSOGAP00000006041.2"/>
    </source>
</evidence>
<dbReference type="InterPro" id="IPR011992">
    <property type="entry name" value="EF-hand-dom_pair"/>
</dbReference>
<dbReference type="EMBL" id="AAQR03042278">
    <property type="status" value="NOT_ANNOTATED_CDS"/>
    <property type="molecule type" value="Genomic_DNA"/>
</dbReference>
<dbReference type="SUPFAM" id="SSF47473">
    <property type="entry name" value="EF-hand"/>
    <property type="match status" value="2"/>
</dbReference>
<evidence type="ECO:0000256" key="2">
    <source>
        <dbReference type="ARBA" id="ARBA00022837"/>
    </source>
</evidence>
<sequence length="748" mass="85039">METEVHLFCQAEENIDLSDDDSNSFVTNLPSRNIDSKKYVKCSKTIEKKISSKIRGSSLEHKKLYEASLFLCKEEKFSDFSGGTNIRGKRTLQIQQHSKKSEILSPFLKLPKEKMTRRENSISKLPNHYSVYKTSSPLCTSSSNTLEKEMVKNFFRKLIDLEVTGSRQTYVCAALQKACKIFSKIRSGKIYVNDLPIVLCTLRISVNDSEMRQALKSVAIDAFQDALKIFCRIKSGRIATDEIVAVLNSMDILISPETLKEVMKHTYIDSNHMVDVGDIIFILNELQQQYEDVSIMEGSASDETTSGRKLSNIAECYVQCKKKNSFFPRPSEPSISRKLNKECHQYYSKIIEKNDDLEFKRPKSTLQEREFLDGTKSIDVGFQEPYSKNGVNIKKHSDKGEIHDSKSKPQNLKSITSVNKSLDNSDISGISEFQKPAVRRHSSLLKQVSPKEKTAINTLGSLESRRSAFFWNYLFYNSFKQVGRMSIVNFYGEEYTGSFLCDTVTALKGIEFQNDEMATCSSYNVKVAETGLLSDVIKATDKIKDENVDCEDLNTCLQNFGIYLSKKEFEKIADGSEIGKKKKVNFKEFIGTMMRDTERFSEKLLLSDAIENLNNLGKERIRVPDLWNTLSSLNSNLKKDEFLAALNQLTVDDGDTVQFEEFAKVVKNMCDASRLEELQEIVSAFDLVEGGMIAEKNLEDFLRNVGIKSPKEDAEKILQSNFVSEDNMVNAKDCMRALRDTQKFSNFI</sequence>